<evidence type="ECO:0000256" key="3">
    <source>
        <dbReference type="ARBA" id="ARBA00008682"/>
    </source>
</evidence>
<dbReference type="EC" id="3.2.1.14" evidence="4"/>
<keyword evidence="9 11" id="KW-0326">Glycosidase</keyword>
<evidence type="ECO:0000313" key="14">
    <source>
        <dbReference type="Proteomes" id="UP000481861"/>
    </source>
</evidence>
<dbReference type="Pfam" id="PF00704">
    <property type="entry name" value="Glyco_hydro_18"/>
    <property type="match status" value="1"/>
</dbReference>
<keyword evidence="8" id="KW-0119">Carbohydrate metabolism</keyword>
<dbReference type="InterPro" id="IPR017853">
    <property type="entry name" value="GH"/>
</dbReference>
<dbReference type="SUPFAM" id="SSF54556">
    <property type="entry name" value="Chitinase insertion domain"/>
    <property type="match status" value="1"/>
</dbReference>
<dbReference type="GO" id="GO:0008061">
    <property type="term" value="F:chitin binding"/>
    <property type="evidence" value="ECO:0007669"/>
    <property type="project" value="InterPro"/>
</dbReference>
<dbReference type="Gene3D" id="3.10.50.10">
    <property type="match status" value="1"/>
</dbReference>
<comment type="subcellular location">
    <subcellularLocation>
        <location evidence="2">Secreted</location>
    </subcellularLocation>
</comment>
<dbReference type="GO" id="GO:0005576">
    <property type="term" value="C:extracellular region"/>
    <property type="evidence" value="ECO:0007669"/>
    <property type="project" value="UniProtKB-SubCell"/>
</dbReference>
<dbReference type="InterPro" id="IPR001579">
    <property type="entry name" value="Glyco_hydro_18_chit_AS"/>
</dbReference>
<keyword evidence="14" id="KW-1185">Reference proteome</keyword>
<evidence type="ECO:0000256" key="4">
    <source>
        <dbReference type="ARBA" id="ARBA00012729"/>
    </source>
</evidence>
<dbReference type="EMBL" id="JAADJZ010000017">
    <property type="protein sequence ID" value="KAF2868917.1"/>
    <property type="molecule type" value="Genomic_DNA"/>
</dbReference>
<evidence type="ECO:0000256" key="11">
    <source>
        <dbReference type="RuleBase" id="RU000489"/>
    </source>
</evidence>
<comment type="caution">
    <text evidence="13">The sequence shown here is derived from an EMBL/GenBank/DDBJ whole genome shotgun (WGS) entry which is preliminary data.</text>
</comment>
<dbReference type="FunFam" id="3.20.20.80:FF:000075">
    <property type="entry name" value="Sporulation-specific chitinase"/>
    <property type="match status" value="1"/>
</dbReference>
<dbReference type="SUPFAM" id="SSF51445">
    <property type="entry name" value="(Trans)glycosidases"/>
    <property type="match status" value="1"/>
</dbReference>
<dbReference type="FunFam" id="3.10.50.10:FF:000005">
    <property type="entry name" value="Endochitinase B1"/>
    <property type="match status" value="1"/>
</dbReference>
<sequence>MGGGDGYRSVAYFVNWGIYGRKYPPQKIPYSKLTHVLYAFADNRDDGTVILTDKWADTDIHYDGDSWNDVGNNLYGCLKQLNLAKKQNRNLKVLLSVGGWTYTNTNKHFDGPASTPQGRKRFADSCVDLIKDLGFDGIDLDWEYPQNADQGQQLLLLLREIRSAMDAYADKLAAEGGYGTEGRPHFVLSIAAPGGEQFYKHYPLREIASVLDFVNLMAYDFSGSWDAHSGHLSNLFPSNSSPTCTPFNIQSILDAYTSAGVPADKIVLGCPLYGRAFQNTAGIGQSFNGIGAGSFEQGVWDYKDLPRPGADVYYDEEAGASYAYDNATQTLVSYDTVEMAQRKAQYIRQHNLGGAMWWELSGDRQDEGSIVDSVS</sequence>
<protein>
    <recommendedName>
        <fullName evidence="4">chitinase</fullName>
        <ecNumber evidence="4">3.2.1.14</ecNumber>
    </recommendedName>
</protein>
<dbReference type="CDD" id="cd06548">
    <property type="entry name" value="GH18_chitinase"/>
    <property type="match status" value="1"/>
</dbReference>
<evidence type="ECO:0000256" key="10">
    <source>
        <dbReference type="ARBA" id="ARBA00023326"/>
    </source>
</evidence>
<comment type="catalytic activity">
    <reaction evidence="1">
        <text>Random endo-hydrolysis of N-acetyl-beta-D-glucosaminide (1-&gt;4)-beta-linkages in chitin and chitodextrins.</text>
        <dbReference type="EC" id="3.2.1.14"/>
    </reaction>
</comment>
<dbReference type="InterPro" id="IPR050314">
    <property type="entry name" value="Glycosyl_Hydrlase_18"/>
</dbReference>
<gene>
    <name evidence="13" type="ORF">BDV95DRAFT_106616</name>
</gene>
<dbReference type="InterPro" id="IPR011583">
    <property type="entry name" value="Chitinase_II/V-like_cat"/>
</dbReference>
<evidence type="ECO:0000313" key="13">
    <source>
        <dbReference type="EMBL" id="KAF2868917.1"/>
    </source>
</evidence>
<dbReference type="Proteomes" id="UP000481861">
    <property type="component" value="Unassembled WGS sequence"/>
</dbReference>
<comment type="similarity">
    <text evidence="3">Belongs to the glycosyl hydrolase 18 family. Chitinase class V subfamily.</text>
</comment>
<evidence type="ECO:0000256" key="9">
    <source>
        <dbReference type="ARBA" id="ARBA00023295"/>
    </source>
</evidence>
<dbReference type="PROSITE" id="PS51910">
    <property type="entry name" value="GH18_2"/>
    <property type="match status" value="1"/>
</dbReference>
<dbReference type="PANTHER" id="PTHR11177:SF317">
    <property type="entry name" value="CHITINASE 12-RELATED"/>
    <property type="match status" value="1"/>
</dbReference>
<dbReference type="InterPro" id="IPR001223">
    <property type="entry name" value="Glyco_hydro18_cat"/>
</dbReference>
<evidence type="ECO:0000259" key="12">
    <source>
        <dbReference type="PROSITE" id="PS51910"/>
    </source>
</evidence>
<keyword evidence="5" id="KW-0964">Secreted</keyword>
<evidence type="ECO:0000256" key="6">
    <source>
        <dbReference type="ARBA" id="ARBA00022801"/>
    </source>
</evidence>
<evidence type="ECO:0000256" key="8">
    <source>
        <dbReference type="ARBA" id="ARBA00023277"/>
    </source>
</evidence>
<dbReference type="OrthoDB" id="76388at2759"/>
<feature type="domain" description="GH18" evidence="12">
    <location>
        <begin position="7"/>
        <end position="375"/>
    </location>
</feature>
<dbReference type="GO" id="GO:0006032">
    <property type="term" value="P:chitin catabolic process"/>
    <property type="evidence" value="ECO:0007669"/>
    <property type="project" value="UniProtKB-KW"/>
</dbReference>
<dbReference type="AlphaFoldDB" id="A0A7C8I288"/>
<keyword evidence="7" id="KW-0146">Chitin degradation</keyword>
<name>A0A7C8I288_9PLEO</name>
<keyword evidence="6 11" id="KW-0378">Hydrolase</keyword>
<dbReference type="GO" id="GO:0008843">
    <property type="term" value="F:endochitinase activity"/>
    <property type="evidence" value="ECO:0007669"/>
    <property type="project" value="UniProtKB-EC"/>
</dbReference>
<dbReference type="Gene3D" id="3.20.20.80">
    <property type="entry name" value="Glycosidases"/>
    <property type="match status" value="1"/>
</dbReference>
<proteinExistence type="inferred from homology"/>
<reference evidence="13 14" key="1">
    <citation type="submission" date="2020-01" db="EMBL/GenBank/DDBJ databases">
        <authorList>
            <consortium name="DOE Joint Genome Institute"/>
            <person name="Haridas S."/>
            <person name="Albert R."/>
            <person name="Binder M."/>
            <person name="Bloem J."/>
            <person name="Labutti K."/>
            <person name="Salamov A."/>
            <person name="Andreopoulos B."/>
            <person name="Baker S.E."/>
            <person name="Barry K."/>
            <person name="Bills G."/>
            <person name="Bluhm B.H."/>
            <person name="Cannon C."/>
            <person name="Castanera R."/>
            <person name="Culley D.E."/>
            <person name="Daum C."/>
            <person name="Ezra D."/>
            <person name="Gonzalez J.B."/>
            <person name="Henrissat B."/>
            <person name="Kuo A."/>
            <person name="Liang C."/>
            <person name="Lipzen A."/>
            <person name="Lutzoni F."/>
            <person name="Magnuson J."/>
            <person name="Mondo S."/>
            <person name="Nolan M."/>
            <person name="Ohm R."/>
            <person name="Pangilinan J."/>
            <person name="Park H.-J.H."/>
            <person name="Ramirez L."/>
            <person name="Alfaro M."/>
            <person name="Sun H."/>
            <person name="Tritt A."/>
            <person name="Yoshinaga Y."/>
            <person name="Zwiers L.-H.L."/>
            <person name="Turgeon B.G."/>
            <person name="Goodwin S.B."/>
            <person name="Spatafora J.W."/>
            <person name="Crous P.W."/>
            <person name="Grigoriev I.V."/>
        </authorList>
    </citation>
    <scope>NUCLEOTIDE SEQUENCE [LARGE SCALE GENOMIC DNA]</scope>
    <source>
        <strain evidence="13 14">CBS 611.86</strain>
    </source>
</reference>
<organism evidence="13 14">
    <name type="scientific">Massariosphaeria phaeospora</name>
    <dbReference type="NCBI Taxonomy" id="100035"/>
    <lineage>
        <taxon>Eukaryota</taxon>
        <taxon>Fungi</taxon>
        <taxon>Dikarya</taxon>
        <taxon>Ascomycota</taxon>
        <taxon>Pezizomycotina</taxon>
        <taxon>Dothideomycetes</taxon>
        <taxon>Pleosporomycetidae</taxon>
        <taxon>Pleosporales</taxon>
        <taxon>Pleosporales incertae sedis</taxon>
        <taxon>Massariosphaeria</taxon>
    </lineage>
</organism>
<evidence type="ECO:0000256" key="2">
    <source>
        <dbReference type="ARBA" id="ARBA00004613"/>
    </source>
</evidence>
<dbReference type="PROSITE" id="PS01095">
    <property type="entry name" value="GH18_1"/>
    <property type="match status" value="1"/>
</dbReference>
<evidence type="ECO:0000256" key="7">
    <source>
        <dbReference type="ARBA" id="ARBA00023024"/>
    </source>
</evidence>
<evidence type="ECO:0000256" key="5">
    <source>
        <dbReference type="ARBA" id="ARBA00022525"/>
    </source>
</evidence>
<dbReference type="InterPro" id="IPR029070">
    <property type="entry name" value="Chitinase_insertion_sf"/>
</dbReference>
<keyword evidence="10" id="KW-0624">Polysaccharide degradation</keyword>
<accession>A0A7C8I288</accession>
<dbReference type="SMART" id="SM00636">
    <property type="entry name" value="Glyco_18"/>
    <property type="match status" value="1"/>
</dbReference>
<dbReference type="GO" id="GO:0000272">
    <property type="term" value="P:polysaccharide catabolic process"/>
    <property type="evidence" value="ECO:0007669"/>
    <property type="project" value="UniProtKB-KW"/>
</dbReference>
<dbReference type="PANTHER" id="PTHR11177">
    <property type="entry name" value="CHITINASE"/>
    <property type="match status" value="1"/>
</dbReference>
<evidence type="ECO:0000256" key="1">
    <source>
        <dbReference type="ARBA" id="ARBA00000822"/>
    </source>
</evidence>